<organism evidence="9 10">
    <name type="scientific">Roseomonas acroporae</name>
    <dbReference type="NCBI Taxonomy" id="2937791"/>
    <lineage>
        <taxon>Bacteria</taxon>
        <taxon>Pseudomonadati</taxon>
        <taxon>Pseudomonadota</taxon>
        <taxon>Alphaproteobacteria</taxon>
        <taxon>Acetobacterales</taxon>
        <taxon>Roseomonadaceae</taxon>
        <taxon>Roseomonas</taxon>
    </lineage>
</organism>
<keyword evidence="2 6" id="KW-0101">Branched-chain amino acid catabolism</keyword>
<dbReference type="Pfam" id="PF03446">
    <property type="entry name" value="NAD_binding_2"/>
    <property type="match status" value="2"/>
</dbReference>
<dbReference type="GO" id="GO:0009083">
    <property type="term" value="P:branched-chain amino acid catabolic process"/>
    <property type="evidence" value="ECO:0007669"/>
    <property type="project" value="UniProtKB-KW"/>
</dbReference>
<feature type="domain" description="3-hydroxyisobutyrate dehydrogenase-like NAD-binding" evidence="8">
    <location>
        <begin position="183"/>
        <end position="309"/>
    </location>
</feature>
<evidence type="ECO:0000259" key="8">
    <source>
        <dbReference type="Pfam" id="PF14833"/>
    </source>
</evidence>
<dbReference type="PANTHER" id="PTHR22981:SF7">
    <property type="entry name" value="3-HYDROXYISOBUTYRATE DEHYDROGENASE, MITOCHONDRIAL"/>
    <property type="match status" value="1"/>
</dbReference>
<evidence type="ECO:0000259" key="7">
    <source>
        <dbReference type="Pfam" id="PF03446"/>
    </source>
</evidence>
<dbReference type="InterPro" id="IPR013328">
    <property type="entry name" value="6PGD_dom2"/>
</dbReference>
<dbReference type="EC" id="1.1.1.31" evidence="6"/>
<dbReference type="Proteomes" id="UP001139516">
    <property type="component" value="Unassembled WGS sequence"/>
</dbReference>
<comment type="similarity">
    <text evidence="1 6">Belongs to the HIBADH-related family.</text>
</comment>
<name>A0A9X2BWS8_9PROT</name>
<evidence type="ECO:0000313" key="9">
    <source>
        <dbReference type="EMBL" id="MCK8786416.1"/>
    </source>
</evidence>
<keyword evidence="3 6" id="KW-0560">Oxidoreductase</keyword>
<keyword evidence="10" id="KW-1185">Reference proteome</keyword>
<evidence type="ECO:0000256" key="2">
    <source>
        <dbReference type="ARBA" id="ARBA00022456"/>
    </source>
</evidence>
<dbReference type="GO" id="GO:0051287">
    <property type="term" value="F:NAD binding"/>
    <property type="evidence" value="ECO:0007669"/>
    <property type="project" value="InterPro"/>
</dbReference>
<feature type="domain" description="6-phosphogluconate dehydrogenase NADP-binding" evidence="7">
    <location>
        <begin position="100"/>
        <end position="180"/>
    </location>
</feature>
<reference evidence="9" key="1">
    <citation type="submission" date="2022-04" db="EMBL/GenBank/DDBJ databases">
        <title>Roseomonas acroporae sp. nov., isolated from coral Acropora digitifera.</title>
        <authorList>
            <person name="Sun H."/>
        </authorList>
    </citation>
    <scope>NUCLEOTIDE SEQUENCE</scope>
    <source>
        <strain evidence="9">NAR14</strain>
    </source>
</reference>
<dbReference type="FunFam" id="1.10.1040.10:FF:000006">
    <property type="entry name" value="3-hydroxyisobutyrate dehydrogenase"/>
    <property type="match status" value="1"/>
</dbReference>
<dbReference type="GO" id="GO:0050661">
    <property type="term" value="F:NADP binding"/>
    <property type="evidence" value="ECO:0007669"/>
    <property type="project" value="InterPro"/>
</dbReference>
<evidence type="ECO:0000256" key="4">
    <source>
        <dbReference type="ARBA" id="ARBA00023027"/>
    </source>
</evidence>
<gene>
    <name evidence="9" type="primary">mmsB</name>
    <name evidence="9" type="ORF">M0638_18735</name>
</gene>
<evidence type="ECO:0000256" key="3">
    <source>
        <dbReference type="ARBA" id="ARBA00023002"/>
    </source>
</evidence>
<evidence type="ECO:0000256" key="6">
    <source>
        <dbReference type="RuleBase" id="RU910714"/>
    </source>
</evidence>
<dbReference type="Gene3D" id="3.40.50.720">
    <property type="entry name" value="NAD(P)-binding Rossmann-like Domain"/>
    <property type="match status" value="1"/>
</dbReference>
<dbReference type="NCBIfam" id="TIGR01692">
    <property type="entry name" value="HIBADH"/>
    <property type="match status" value="1"/>
</dbReference>
<evidence type="ECO:0000256" key="1">
    <source>
        <dbReference type="ARBA" id="ARBA00009080"/>
    </source>
</evidence>
<dbReference type="PANTHER" id="PTHR22981">
    <property type="entry name" value="3-HYDROXYISOBUTYRATE DEHYDROGENASE-RELATED"/>
    <property type="match status" value="1"/>
</dbReference>
<dbReference type="InterPro" id="IPR006115">
    <property type="entry name" value="6PGDH_NADP-bd"/>
</dbReference>
<feature type="domain" description="6-phosphogluconate dehydrogenase NADP-binding" evidence="7">
    <location>
        <begin position="3"/>
        <end position="80"/>
    </location>
</feature>
<evidence type="ECO:0000256" key="5">
    <source>
        <dbReference type="PIRSR" id="PIRSR000103-1"/>
    </source>
</evidence>
<keyword evidence="4 6" id="KW-0520">NAD</keyword>
<dbReference type="RefSeq" id="WP_248668529.1">
    <property type="nucleotide sequence ID" value="NZ_JALPRX010000082.1"/>
</dbReference>
<dbReference type="PROSITE" id="PS00895">
    <property type="entry name" value="3_HYDROXYISOBUT_DH"/>
    <property type="match status" value="1"/>
</dbReference>
<dbReference type="EMBL" id="JALPRX010000082">
    <property type="protein sequence ID" value="MCK8786416.1"/>
    <property type="molecule type" value="Genomic_DNA"/>
</dbReference>
<dbReference type="GO" id="GO:0008442">
    <property type="term" value="F:3-hydroxyisobutyrate dehydrogenase activity"/>
    <property type="evidence" value="ECO:0007669"/>
    <property type="project" value="UniProtKB-EC"/>
</dbReference>
<dbReference type="InterPro" id="IPR015815">
    <property type="entry name" value="HIBADH-related"/>
</dbReference>
<comment type="catalytic activity">
    <reaction evidence="6">
        <text>3-hydroxy-2-methylpropanoate + NAD(+) = 2-methyl-3-oxopropanoate + NADH + H(+)</text>
        <dbReference type="Rhea" id="RHEA:17681"/>
        <dbReference type="ChEBI" id="CHEBI:11805"/>
        <dbReference type="ChEBI" id="CHEBI:15378"/>
        <dbReference type="ChEBI" id="CHEBI:57540"/>
        <dbReference type="ChEBI" id="CHEBI:57700"/>
        <dbReference type="ChEBI" id="CHEBI:57945"/>
        <dbReference type="EC" id="1.1.1.31"/>
    </reaction>
</comment>
<proteinExistence type="inferred from homology"/>
<dbReference type="Pfam" id="PF14833">
    <property type="entry name" value="NAD_binding_11"/>
    <property type="match status" value="1"/>
</dbReference>
<evidence type="ECO:0000313" key="10">
    <source>
        <dbReference type="Proteomes" id="UP001139516"/>
    </source>
</evidence>
<protein>
    <recommendedName>
        <fullName evidence="6">3-hydroxyisobutyrate dehydrogenase</fullName>
        <shortName evidence="6">HIBADH</shortName>
        <ecNumber evidence="6">1.1.1.31</ecNumber>
    </recommendedName>
</protein>
<dbReference type="Gene3D" id="1.10.1040.10">
    <property type="entry name" value="N-(1-d-carboxylethyl)-l-norvaline Dehydrogenase, domain 2"/>
    <property type="match status" value="1"/>
</dbReference>
<dbReference type="InterPro" id="IPR011548">
    <property type="entry name" value="HIBADH"/>
</dbReference>
<dbReference type="InterPro" id="IPR002204">
    <property type="entry name" value="3-OH-isobutyrate_DH-rel_CS"/>
</dbReference>
<comment type="caution">
    <text evidence="9">The sequence shown here is derived from an EMBL/GenBank/DDBJ whole genome shotgun (WGS) entry which is preliminary data.</text>
</comment>
<accession>A0A9X2BWS8</accession>
<dbReference type="InterPro" id="IPR029154">
    <property type="entry name" value="HIBADH-like_NADP-bd"/>
</dbReference>
<comment type="pathway">
    <text evidence="6">Amino-acid degradation; L-valine degradation.</text>
</comment>
<dbReference type="SUPFAM" id="SSF51735">
    <property type="entry name" value="NAD(P)-binding Rossmann-fold domains"/>
    <property type="match status" value="1"/>
</dbReference>
<dbReference type="SUPFAM" id="SSF48179">
    <property type="entry name" value="6-phosphogluconate dehydrogenase C-terminal domain-like"/>
    <property type="match status" value="1"/>
</dbReference>
<dbReference type="AlphaFoldDB" id="A0A9X2BWS8"/>
<dbReference type="InterPro" id="IPR008927">
    <property type="entry name" value="6-PGluconate_DH-like_C_sf"/>
</dbReference>
<feature type="active site" evidence="5">
    <location>
        <position position="189"/>
    </location>
</feature>
<sequence>MARIGFVGLGNMGAPMARNLLKAGHDVAVFDLQASAVVALAEAGARAAAASADAAAGADFVVTMLPAGRHVREVWLGSGGMGSGGVGSEGMGSGSKGGGAGLAAAAGPDAVLIDCSTIDVATAREVAAAVGRPMLDAPVSGGVMGAEAGTLTFMVGGPADAFGRAEPILAAMGRTVVHCGEAGAGQAAKVCNNMLLAISMIGTCEAFVLAERLGLSHQALFDVASRSSGQCWSLTTYCPVPGPVPNSPANRDYRPGFAAALMAKDLGLSQQAARETGAGTPLGAASLALYERFLAAGGEGKDFSGIIAMLREDGGTASAAPG</sequence>
<dbReference type="InterPro" id="IPR036291">
    <property type="entry name" value="NAD(P)-bd_dom_sf"/>
</dbReference>
<dbReference type="PIRSF" id="PIRSF000103">
    <property type="entry name" value="HIBADH"/>
    <property type="match status" value="1"/>
</dbReference>